<evidence type="ECO:0000256" key="3">
    <source>
        <dbReference type="ARBA" id="ARBA00023027"/>
    </source>
</evidence>
<evidence type="ECO:0000256" key="1">
    <source>
        <dbReference type="ARBA" id="ARBA00009836"/>
    </source>
</evidence>
<dbReference type="EC" id="2.7.1.-" evidence="5"/>
<evidence type="ECO:0000256" key="2">
    <source>
        <dbReference type="ARBA" id="ARBA00022679"/>
    </source>
</evidence>
<dbReference type="GO" id="GO:0006388">
    <property type="term" value="P:tRNA splicing, via endonucleolytic cleavage and ligation"/>
    <property type="evidence" value="ECO:0007669"/>
    <property type="project" value="UniProtKB-UniRule"/>
</dbReference>
<dbReference type="InterPro" id="IPR002745">
    <property type="entry name" value="Ptrans_KptA/Tpt1"/>
</dbReference>
<gene>
    <name evidence="5" type="primary">kptA</name>
    <name evidence="6" type="ORF">SAMN04488508_109112</name>
</gene>
<comment type="similarity">
    <text evidence="1 5">Belongs to the KptA/TPT1 family.</text>
</comment>
<dbReference type="PANTHER" id="PTHR12684">
    <property type="entry name" value="PUTATIVE PHOSPHOTRANSFERASE"/>
    <property type="match status" value="1"/>
</dbReference>
<dbReference type="RefSeq" id="WP_073319913.1">
    <property type="nucleotide sequence ID" value="NZ_FQYP01000009.1"/>
</dbReference>
<dbReference type="InterPro" id="IPR022928">
    <property type="entry name" value="RNA_2'-PTrans_KptA"/>
</dbReference>
<dbReference type="InterPro" id="IPR042081">
    <property type="entry name" value="RNA_2'-PTrans_C"/>
</dbReference>
<evidence type="ECO:0000313" key="6">
    <source>
        <dbReference type="EMBL" id="SHJ47129.1"/>
    </source>
</evidence>
<comment type="function">
    <text evidence="4 5">Removes the 2'-phosphate from RNA via an intermediate in which the phosphate is ADP-ribosylated by NAD followed by a presumed transesterification to release the RNA and generate ADP-ribose 1''-2''-cyclic phosphate (APPR&gt;P). May function as an ADP-ribosylase.</text>
</comment>
<dbReference type="OrthoDB" id="4537997at2"/>
<dbReference type="Gene3D" id="3.20.170.30">
    <property type="match status" value="1"/>
</dbReference>
<dbReference type="SUPFAM" id="SSF56399">
    <property type="entry name" value="ADP-ribosylation"/>
    <property type="match status" value="1"/>
</dbReference>
<dbReference type="Gene3D" id="1.10.10.970">
    <property type="entry name" value="RNA 2'-phosphotransferase, Tpt1/KptA family, N-terminal domain"/>
    <property type="match status" value="1"/>
</dbReference>
<keyword evidence="2 5" id="KW-0808">Transferase</keyword>
<organism evidence="6 7">
    <name type="scientific">Aquimarina spongiae</name>
    <dbReference type="NCBI Taxonomy" id="570521"/>
    <lineage>
        <taxon>Bacteria</taxon>
        <taxon>Pseudomonadati</taxon>
        <taxon>Bacteroidota</taxon>
        <taxon>Flavobacteriia</taxon>
        <taxon>Flavobacteriales</taxon>
        <taxon>Flavobacteriaceae</taxon>
        <taxon>Aquimarina</taxon>
    </lineage>
</organism>
<evidence type="ECO:0000256" key="5">
    <source>
        <dbReference type="HAMAP-Rule" id="MF_00299"/>
    </source>
</evidence>
<evidence type="ECO:0000313" key="7">
    <source>
        <dbReference type="Proteomes" id="UP000184432"/>
    </source>
</evidence>
<protein>
    <recommendedName>
        <fullName evidence="5">Probable RNA 2'-phosphotransferase</fullName>
        <ecNumber evidence="5">2.7.1.-</ecNumber>
    </recommendedName>
</protein>
<dbReference type="Pfam" id="PF01885">
    <property type="entry name" value="PTS_2-RNA"/>
    <property type="match status" value="1"/>
</dbReference>
<accession>A0A1M6JKD0</accession>
<dbReference type="AlphaFoldDB" id="A0A1M6JKD0"/>
<evidence type="ECO:0000256" key="4">
    <source>
        <dbReference type="ARBA" id="ARBA00025212"/>
    </source>
</evidence>
<sequence>MTNTPKLDIENLINYWLRHNPDDGGIVLDEYGWVKIEDLLLALAKRDIHLEKEDLIEMNANFDPVKWKIDLTQNTIKSSHGHSISILHEDATFVPSTLYHGTGAQYIDSIKKEGLKSMKRQYVHLTDDVDLATEVGSRHGVPVIIKIDTEQLLDKGWKFYKTEKDVWLTRDIPSDYLEFADS</sequence>
<dbReference type="STRING" id="570521.SAMN04488508_109112"/>
<dbReference type="Proteomes" id="UP000184432">
    <property type="component" value="Unassembled WGS sequence"/>
</dbReference>
<dbReference type="InterPro" id="IPR042080">
    <property type="entry name" value="RNA_2'-PTrans_N"/>
</dbReference>
<dbReference type="HAMAP" id="MF_00299">
    <property type="entry name" value="KptA"/>
    <property type="match status" value="1"/>
</dbReference>
<dbReference type="GO" id="GO:0000215">
    <property type="term" value="F:tRNA 2'-phosphotransferase activity"/>
    <property type="evidence" value="ECO:0007669"/>
    <property type="project" value="TreeGrafter"/>
</dbReference>
<keyword evidence="7" id="KW-1185">Reference proteome</keyword>
<reference evidence="7" key="1">
    <citation type="submission" date="2016-11" db="EMBL/GenBank/DDBJ databases">
        <authorList>
            <person name="Varghese N."/>
            <person name="Submissions S."/>
        </authorList>
    </citation>
    <scope>NUCLEOTIDE SEQUENCE [LARGE SCALE GENOMIC DNA]</scope>
    <source>
        <strain evidence="7">DSM 22623</strain>
    </source>
</reference>
<proteinExistence type="inferred from homology"/>
<dbReference type="EMBL" id="FQYP01000009">
    <property type="protein sequence ID" value="SHJ47129.1"/>
    <property type="molecule type" value="Genomic_DNA"/>
</dbReference>
<dbReference type="PANTHER" id="PTHR12684:SF2">
    <property type="entry name" value="TRNA 2'-PHOSPHOTRANSFERASE 1"/>
    <property type="match status" value="1"/>
</dbReference>
<name>A0A1M6JKD0_9FLAO</name>
<dbReference type="GO" id="GO:0003950">
    <property type="term" value="F:NAD+ poly-ADP-ribosyltransferase activity"/>
    <property type="evidence" value="ECO:0007669"/>
    <property type="project" value="InterPro"/>
</dbReference>
<keyword evidence="3 5" id="KW-0520">NAD</keyword>